<keyword evidence="3" id="KW-0408">Iron</keyword>
<keyword evidence="2" id="KW-0479">Metal-binding</keyword>
<dbReference type="InterPro" id="IPR017941">
    <property type="entry name" value="Rieske_2Fe-2S"/>
</dbReference>
<dbReference type="CDD" id="cd03467">
    <property type="entry name" value="Rieske"/>
    <property type="match status" value="1"/>
</dbReference>
<dbReference type="GO" id="GO:0051537">
    <property type="term" value="F:2 iron, 2 sulfur cluster binding"/>
    <property type="evidence" value="ECO:0007669"/>
    <property type="project" value="UniProtKB-KW"/>
</dbReference>
<keyword evidence="1" id="KW-0001">2Fe-2S</keyword>
<gene>
    <name evidence="8" type="ORF">ENJ40_09140</name>
</gene>
<keyword evidence="5" id="KW-1015">Disulfide bond</keyword>
<sequence length="132" mass="14738">MKRRDFLGFLAGAGVFSGFCWAGLSAVRYFLPPPPRRVLIREADWPRAQKVKVGAEYFLVRLPGGEIRAFSRRCPHLGCVVNYQPRLGIFLCPCHQSRFSLLGAKLAGPAPRGLYPLKWERTEGGIILEIPG</sequence>
<evidence type="ECO:0000313" key="8">
    <source>
        <dbReference type="EMBL" id="HFC98598.1"/>
    </source>
</evidence>
<dbReference type="InterPro" id="IPR005805">
    <property type="entry name" value="Rieske_Fe-S_prot_C"/>
</dbReference>
<evidence type="ECO:0000256" key="3">
    <source>
        <dbReference type="ARBA" id="ARBA00023004"/>
    </source>
</evidence>
<dbReference type="AlphaFoldDB" id="A0A7C3GFP6"/>
<dbReference type="SUPFAM" id="SSF50022">
    <property type="entry name" value="ISP domain"/>
    <property type="match status" value="1"/>
</dbReference>
<organism evidence="8">
    <name type="scientific">Thermosulfurimonas dismutans</name>
    <dbReference type="NCBI Taxonomy" id="999894"/>
    <lineage>
        <taxon>Bacteria</taxon>
        <taxon>Pseudomonadati</taxon>
        <taxon>Thermodesulfobacteriota</taxon>
        <taxon>Thermodesulfobacteria</taxon>
        <taxon>Thermodesulfobacteriales</taxon>
        <taxon>Thermodesulfobacteriaceae</taxon>
        <taxon>Thermosulfurimonas</taxon>
    </lineage>
</organism>
<dbReference type="GO" id="GO:0046872">
    <property type="term" value="F:metal ion binding"/>
    <property type="evidence" value="ECO:0007669"/>
    <property type="project" value="UniProtKB-KW"/>
</dbReference>
<dbReference type="GO" id="GO:0016020">
    <property type="term" value="C:membrane"/>
    <property type="evidence" value="ECO:0007669"/>
    <property type="project" value="InterPro"/>
</dbReference>
<evidence type="ECO:0000256" key="2">
    <source>
        <dbReference type="ARBA" id="ARBA00022723"/>
    </source>
</evidence>
<evidence type="ECO:0000256" key="6">
    <source>
        <dbReference type="ARBA" id="ARBA00034078"/>
    </source>
</evidence>
<dbReference type="Proteomes" id="UP000886043">
    <property type="component" value="Unassembled WGS sequence"/>
</dbReference>
<dbReference type="PROSITE" id="PS51296">
    <property type="entry name" value="RIESKE"/>
    <property type="match status" value="1"/>
</dbReference>
<dbReference type="InterPro" id="IPR014349">
    <property type="entry name" value="Rieske_Fe-S_prot"/>
</dbReference>
<accession>A0A7C3GFP6</accession>
<dbReference type="Pfam" id="PF00355">
    <property type="entry name" value="Rieske"/>
    <property type="match status" value="1"/>
</dbReference>
<evidence type="ECO:0000256" key="5">
    <source>
        <dbReference type="ARBA" id="ARBA00023157"/>
    </source>
</evidence>
<proteinExistence type="predicted"/>
<reference evidence="8" key="1">
    <citation type="journal article" date="2020" name="mSystems">
        <title>Genome- and Community-Level Interaction Insights into Carbon Utilization and Element Cycling Functions of Hydrothermarchaeota in Hydrothermal Sediment.</title>
        <authorList>
            <person name="Zhou Z."/>
            <person name="Liu Y."/>
            <person name="Xu W."/>
            <person name="Pan J."/>
            <person name="Luo Z.H."/>
            <person name="Li M."/>
        </authorList>
    </citation>
    <scope>NUCLEOTIDE SEQUENCE [LARGE SCALE GENOMIC DNA]</scope>
    <source>
        <strain evidence="8">HyVt-483</strain>
    </source>
</reference>
<dbReference type="EMBL" id="DRMH01000126">
    <property type="protein sequence ID" value="HFC98598.1"/>
    <property type="molecule type" value="Genomic_DNA"/>
</dbReference>
<protein>
    <submittedName>
        <fullName evidence="8">Ubiquinol-cytochrome c reductase iron-sulfur subunit</fullName>
    </submittedName>
</protein>
<dbReference type="PANTHER" id="PTHR10134">
    <property type="entry name" value="CYTOCHROME B-C1 COMPLEX SUBUNIT RIESKE, MITOCHONDRIAL"/>
    <property type="match status" value="1"/>
</dbReference>
<name>A0A7C3GFP6_9BACT</name>
<dbReference type="PRINTS" id="PR00162">
    <property type="entry name" value="RIESKE"/>
</dbReference>
<comment type="cofactor">
    <cofactor evidence="6">
        <name>[2Fe-2S] cluster</name>
        <dbReference type="ChEBI" id="CHEBI:190135"/>
    </cofactor>
</comment>
<evidence type="ECO:0000256" key="4">
    <source>
        <dbReference type="ARBA" id="ARBA00023014"/>
    </source>
</evidence>
<dbReference type="Gene3D" id="2.102.10.10">
    <property type="entry name" value="Rieske [2Fe-2S] iron-sulphur domain"/>
    <property type="match status" value="1"/>
</dbReference>
<evidence type="ECO:0000259" key="7">
    <source>
        <dbReference type="PROSITE" id="PS51296"/>
    </source>
</evidence>
<comment type="caution">
    <text evidence="8">The sequence shown here is derived from an EMBL/GenBank/DDBJ whole genome shotgun (WGS) entry which is preliminary data.</text>
</comment>
<evidence type="ECO:0000256" key="1">
    <source>
        <dbReference type="ARBA" id="ARBA00022714"/>
    </source>
</evidence>
<keyword evidence="4" id="KW-0411">Iron-sulfur</keyword>
<dbReference type="InterPro" id="IPR036922">
    <property type="entry name" value="Rieske_2Fe-2S_sf"/>
</dbReference>
<feature type="domain" description="Rieske" evidence="7">
    <location>
        <begin position="37"/>
        <end position="128"/>
    </location>
</feature>